<organism evidence="1 2">
    <name type="scientific">Paenibacillus auburnensis</name>
    <dbReference type="NCBI Taxonomy" id="2905649"/>
    <lineage>
        <taxon>Bacteria</taxon>
        <taxon>Bacillati</taxon>
        <taxon>Bacillota</taxon>
        <taxon>Bacilli</taxon>
        <taxon>Bacillales</taxon>
        <taxon>Paenibacillaceae</taxon>
        <taxon>Paenibacillus</taxon>
    </lineage>
</organism>
<accession>A0ABM9CDB4</accession>
<comment type="caution">
    <text evidence="1">The sequence shown here is derived from an EMBL/GenBank/DDBJ whole genome shotgun (WGS) entry which is preliminary data.</text>
</comment>
<dbReference type="Proteomes" id="UP000838324">
    <property type="component" value="Unassembled WGS sequence"/>
</dbReference>
<evidence type="ECO:0000313" key="1">
    <source>
        <dbReference type="EMBL" id="CAH1208546.1"/>
    </source>
</evidence>
<keyword evidence="2" id="KW-1185">Reference proteome</keyword>
<sequence>MIKGIKSDCACVCLLFIDFTPCLLRSVLELVNHDTPKNQYWTLLTV</sequence>
<dbReference type="EMBL" id="CAKMMG010000003">
    <property type="protein sequence ID" value="CAH1208546.1"/>
    <property type="molecule type" value="Genomic_DNA"/>
</dbReference>
<gene>
    <name evidence="1" type="ORF">PAECIP111892_03130</name>
</gene>
<proteinExistence type="predicted"/>
<reference evidence="1" key="1">
    <citation type="submission" date="2022-01" db="EMBL/GenBank/DDBJ databases">
        <authorList>
            <person name="Criscuolo A."/>
        </authorList>
    </citation>
    <scope>NUCLEOTIDE SEQUENCE</scope>
    <source>
        <strain evidence="1">CIP111892</strain>
    </source>
</reference>
<name>A0ABM9CDB4_9BACL</name>
<evidence type="ECO:0000313" key="2">
    <source>
        <dbReference type="Proteomes" id="UP000838324"/>
    </source>
</evidence>
<protein>
    <submittedName>
        <fullName evidence="1">Uncharacterized protein</fullName>
    </submittedName>
</protein>